<dbReference type="EMBL" id="PNBA02000017">
    <property type="protein sequence ID" value="KAG6394041.1"/>
    <property type="molecule type" value="Genomic_DNA"/>
</dbReference>
<keyword evidence="4" id="KW-0418">Kinase</keyword>
<name>A0A8X8WG34_SALSN</name>
<feature type="domain" description="Protein kinase" evidence="7">
    <location>
        <begin position="101"/>
        <end position="210"/>
    </location>
</feature>
<feature type="compositionally biased region" description="Acidic residues" evidence="6">
    <location>
        <begin position="56"/>
        <end position="65"/>
    </location>
</feature>
<evidence type="ECO:0000256" key="2">
    <source>
        <dbReference type="ARBA" id="ARBA00022679"/>
    </source>
</evidence>
<evidence type="ECO:0000313" key="8">
    <source>
        <dbReference type="EMBL" id="KAG6394041.1"/>
    </source>
</evidence>
<protein>
    <recommendedName>
        <fullName evidence="7">Protein kinase domain-containing protein</fullName>
    </recommendedName>
</protein>
<keyword evidence="1" id="KW-0723">Serine/threonine-protein kinase</keyword>
<feature type="region of interest" description="Disordered" evidence="6">
    <location>
        <begin position="1"/>
        <end position="65"/>
    </location>
</feature>
<accession>A0A8X8WG34</accession>
<dbReference type="FunFam" id="3.30.200.20:FF:000924">
    <property type="entry name" value="Uncharacterized protein"/>
    <property type="match status" value="1"/>
</dbReference>
<reference evidence="8" key="1">
    <citation type="submission" date="2018-01" db="EMBL/GenBank/DDBJ databases">
        <authorList>
            <person name="Mao J.F."/>
        </authorList>
    </citation>
    <scope>NUCLEOTIDE SEQUENCE</scope>
    <source>
        <strain evidence="8">Huo1</strain>
        <tissue evidence="8">Leaf</tissue>
    </source>
</reference>
<dbReference type="Pfam" id="PF07714">
    <property type="entry name" value="PK_Tyr_Ser-Thr"/>
    <property type="match status" value="1"/>
</dbReference>
<gene>
    <name evidence="8" type="ORF">SASPL_144618</name>
</gene>
<organism evidence="8">
    <name type="scientific">Salvia splendens</name>
    <name type="common">Scarlet sage</name>
    <dbReference type="NCBI Taxonomy" id="180675"/>
    <lineage>
        <taxon>Eukaryota</taxon>
        <taxon>Viridiplantae</taxon>
        <taxon>Streptophyta</taxon>
        <taxon>Embryophyta</taxon>
        <taxon>Tracheophyta</taxon>
        <taxon>Spermatophyta</taxon>
        <taxon>Magnoliopsida</taxon>
        <taxon>eudicotyledons</taxon>
        <taxon>Gunneridae</taxon>
        <taxon>Pentapetalae</taxon>
        <taxon>asterids</taxon>
        <taxon>lamiids</taxon>
        <taxon>Lamiales</taxon>
        <taxon>Lamiaceae</taxon>
        <taxon>Nepetoideae</taxon>
        <taxon>Mentheae</taxon>
        <taxon>Salviinae</taxon>
        <taxon>Salvia</taxon>
        <taxon>Salvia subgen. Calosphace</taxon>
        <taxon>core Calosphace</taxon>
    </lineage>
</organism>
<dbReference type="Proteomes" id="UP000298416">
    <property type="component" value="Unassembled WGS sequence"/>
</dbReference>
<dbReference type="InterPro" id="IPR001245">
    <property type="entry name" value="Ser-Thr/Tyr_kinase_cat_dom"/>
</dbReference>
<dbReference type="GO" id="GO:0004674">
    <property type="term" value="F:protein serine/threonine kinase activity"/>
    <property type="evidence" value="ECO:0007669"/>
    <property type="project" value="UniProtKB-KW"/>
</dbReference>
<keyword evidence="9" id="KW-1185">Reference proteome</keyword>
<feature type="compositionally biased region" description="Basic and acidic residues" evidence="6">
    <location>
        <begin position="1"/>
        <end position="11"/>
    </location>
</feature>
<feature type="compositionally biased region" description="Pro residues" evidence="6">
    <location>
        <begin position="18"/>
        <end position="28"/>
    </location>
</feature>
<evidence type="ECO:0000313" key="9">
    <source>
        <dbReference type="Proteomes" id="UP000298416"/>
    </source>
</evidence>
<dbReference type="InterPro" id="IPR011009">
    <property type="entry name" value="Kinase-like_dom_sf"/>
</dbReference>
<evidence type="ECO:0000256" key="5">
    <source>
        <dbReference type="ARBA" id="ARBA00022840"/>
    </source>
</evidence>
<dbReference type="PROSITE" id="PS50011">
    <property type="entry name" value="PROTEIN_KINASE_DOM"/>
    <property type="match status" value="1"/>
</dbReference>
<evidence type="ECO:0000256" key="3">
    <source>
        <dbReference type="ARBA" id="ARBA00022741"/>
    </source>
</evidence>
<evidence type="ECO:0000259" key="7">
    <source>
        <dbReference type="PROSITE" id="PS50011"/>
    </source>
</evidence>
<dbReference type="PANTHER" id="PTHR27002:SF1104">
    <property type="entry name" value="CYSTEINE-RICH RECEPTOR-LIKE PROTEIN KINASE 27-RELATED"/>
    <property type="match status" value="1"/>
</dbReference>
<evidence type="ECO:0000256" key="6">
    <source>
        <dbReference type="SAM" id="MobiDB-lite"/>
    </source>
</evidence>
<dbReference type="AlphaFoldDB" id="A0A8X8WG34"/>
<reference evidence="8" key="2">
    <citation type="submission" date="2020-08" db="EMBL/GenBank/DDBJ databases">
        <title>Plant Genome Project.</title>
        <authorList>
            <person name="Zhang R.-G."/>
        </authorList>
    </citation>
    <scope>NUCLEOTIDE SEQUENCE</scope>
    <source>
        <strain evidence="8">Huo1</strain>
        <tissue evidence="8">Leaf</tissue>
    </source>
</reference>
<proteinExistence type="predicted"/>
<sequence length="210" mass="23370">MDQTVETKETEDTIPVIQSPPPSNPVPNPSQLISTVSPSEPENTDISSATDHEADVEPESENQGEPEICDLLEEQIKPDEVSTDDCQQYDLAKIRAATDDFSDVNKLGEGGFGAVYKVMVLKTIYVLISLQGRFSNGQEIAVKRLAMGSTQGNTEFKNEVLLMARLQHRNLVRLLGFCDKGTERILVYEFLENSSLDKCLFGMGYYHLYS</sequence>
<feature type="compositionally biased region" description="Polar residues" evidence="6">
    <location>
        <begin position="32"/>
        <end position="49"/>
    </location>
</feature>
<dbReference type="GO" id="GO:0005886">
    <property type="term" value="C:plasma membrane"/>
    <property type="evidence" value="ECO:0007669"/>
    <property type="project" value="TreeGrafter"/>
</dbReference>
<dbReference type="InterPro" id="IPR000719">
    <property type="entry name" value="Prot_kinase_dom"/>
</dbReference>
<dbReference type="PANTHER" id="PTHR27002">
    <property type="entry name" value="RECEPTOR-LIKE SERINE/THREONINE-PROTEIN KINASE SD1-8"/>
    <property type="match status" value="1"/>
</dbReference>
<keyword evidence="3" id="KW-0547">Nucleotide-binding</keyword>
<dbReference type="Gene3D" id="3.30.200.20">
    <property type="entry name" value="Phosphorylase Kinase, domain 1"/>
    <property type="match status" value="1"/>
</dbReference>
<dbReference type="SUPFAM" id="SSF56112">
    <property type="entry name" value="Protein kinase-like (PK-like)"/>
    <property type="match status" value="1"/>
</dbReference>
<keyword evidence="5" id="KW-0067">ATP-binding</keyword>
<keyword evidence="2" id="KW-0808">Transferase</keyword>
<comment type="caution">
    <text evidence="8">The sequence shown here is derived from an EMBL/GenBank/DDBJ whole genome shotgun (WGS) entry which is preliminary data.</text>
</comment>
<dbReference type="GO" id="GO:0005524">
    <property type="term" value="F:ATP binding"/>
    <property type="evidence" value="ECO:0007669"/>
    <property type="project" value="UniProtKB-KW"/>
</dbReference>
<evidence type="ECO:0000256" key="4">
    <source>
        <dbReference type="ARBA" id="ARBA00022777"/>
    </source>
</evidence>
<evidence type="ECO:0000256" key="1">
    <source>
        <dbReference type="ARBA" id="ARBA00022527"/>
    </source>
</evidence>